<feature type="binding site" evidence="10">
    <location>
        <begin position="180"/>
        <end position="181"/>
    </location>
    <ligand>
        <name>substrate</name>
    </ligand>
</feature>
<evidence type="ECO:0000256" key="7">
    <source>
        <dbReference type="ARBA" id="ARBA00023080"/>
    </source>
</evidence>
<comment type="caution">
    <text evidence="10">Lacks conserved residue(s) required for the propagation of feature annotation.</text>
</comment>
<dbReference type="PANTHER" id="PTHR11067:SF9">
    <property type="entry name" value="INOSINE TRIPHOSPHATE PYROPHOSPHATASE"/>
    <property type="match status" value="1"/>
</dbReference>
<evidence type="ECO:0000256" key="10">
    <source>
        <dbReference type="HAMAP-Rule" id="MF_01405"/>
    </source>
</evidence>
<dbReference type="RefSeq" id="WP_057896101.1">
    <property type="nucleotide sequence ID" value="NZ_AZEH01000037.1"/>
</dbReference>
<comment type="cofactor">
    <cofactor evidence="10">
        <name>Mg(2+)</name>
        <dbReference type="ChEBI" id="CHEBI:18420"/>
    </cofactor>
    <text evidence="10">Binds 1 Mg(2+) ion per subunit.</text>
</comment>
<feature type="binding site" evidence="10">
    <location>
        <position position="175"/>
    </location>
    <ligand>
        <name>substrate</name>
    </ligand>
</feature>
<proteinExistence type="inferred from homology"/>
<dbReference type="FunFam" id="3.90.950.10:FF:000001">
    <property type="entry name" value="dITP/XTP pyrophosphatase"/>
    <property type="match status" value="1"/>
</dbReference>
<protein>
    <recommendedName>
        <fullName evidence="10">dITP/XTP pyrophosphatase</fullName>
        <ecNumber evidence="10">3.6.1.66</ecNumber>
    </recommendedName>
    <alternativeName>
        <fullName evidence="10">Non-canonical purine NTP pyrophosphatase</fullName>
    </alternativeName>
    <alternativeName>
        <fullName evidence="10">Non-standard purine NTP pyrophosphatase</fullName>
    </alternativeName>
    <alternativeName>
        <fullName evidence="10">Nucleoside-triphosphate diphosphatase</fullName>
    </alternativeName>
    <alternativeName>
        <fullName evidence="10">Nucleoside-triphosphate pyrophosphatase</fullName>
        <shortName evidence="10">NTPase</shortName>
    </alternativeName>
</protein>
<evidence type="ECO:0000256" key="3">
    <source>
        <dbReference type="ARBA" id="ARBA00022723"/>
    </source>
</evidence>
<dbReference type="GO" id="GO:0009117">
    <property type="term" value="P:nucleotide metabolic process"/>
    <property type="evidence" value="ECO:0007669"/>
    <property type="project" value="UniProtKB-KW"/>
</dbReference>
<dbReference type="STRING" id="1423777.FD46_GL001235"/>
<accession>A0A0R1MIA5</accession>
<evidence type="ECO:0000256" key="4">
    <source>
        <dbReference type="ARBA" id="ARBA00022741"/>
    </source>
</evidence>
<dbReference type="GO" id="GO:0036220">
    <property type="term" value="F:ITP diphosphatase activity"/>
    <property type="evidence" value="ECO:0007669"/>
    <property type="project" value="UniProtKB-UniRule"/>
</dbReference>
<dbReference type="PANTHER" id="PTHR11067">
    <property type="entry name" value="INOSINE TRIPHOSPHATE PYROPHOSPHATASE/HAM1 PROTEIN"/>
    <property type="match status" value="1"/>
</dbReference>
<feature type="binding site" evidence="10">
    <location>
        <position position="71"/>
    </location>
    <ligand>
        <name>substrate</name>
    </ligand>
</feature>
<dbReference type="InterPro" id="IPR002637">
    <property type="entry name" value="RdgB/HAM1"/>
</dbReference>
<dbReference type="GO" id="GO:0046872">
    <property type="term" value="F:metal ion binding"/>
    <property type="evidence" value="ECO:0007669"/>
    <property type="project" value="UniProtKB-KW"/>
</dbReference>
<dbReference type="CDD" id="cd00515">
    <property type="entry name" value="HAM1"/>
    <property type="match status" value="1"/>
</dbReference>
<dbReference type="NCBIfam" id="TIGR00042">
    <property type="entry name" value="RdgB/HAM1 family non-canonical purine NTP pyrophosphatase"/>
    <property type="match status" value="1"/>
</dbReference>
<keyword evidence="4 10" id="KW-0547">Nucleotide-binding</keyword>
<name>A0A0R1MIA5_9LACO</name>
<keyword evidence="3 10" id="KW-0479">Metal-binding</keyword>
<keyword evidence="7 10" id="KW-0546">Nucleotide metabolism</keyword>
<feature type="active site" description="Proton acceptor" evidence="10">
    <location>
        <position position="70"/>
    </location>
</feature>
<feature type="binding site" evidence="10">
    <location>
        <begin position="8"/>
        <end position="13"/>
    </location>
    <ligand>
        <name>substrate</name>
    </ligand>
</feature>
<evidence type="ECO:0000256" key="11">
    <source>
        <dbReference type="RuleBase" id="RU003781"/>
    </source>
</evidence>
<feature type="binding site" evidence="10">
    <location>
        <begin position="152"/>
        <end position="155"/>
    </location>
    <ligand>
        <name>substrate</name>
    </ligand>
</feature>
<dbReference type="OrthoDB" id="9807456at2"/>
<dbReference type="Proteomes" id="UP000051686">
    <property type="component" value="Unassembled WGS sequence"/>
</dbReference>
<comment type="subunit">
    <text evidence="2 10">Homodimer.</text>
</comment>
<evidence type="ECO:0000256" key="5">
    <source>
        <dbReference type="ARBA" id="ARBA00022801"/>
    </source>
</evidence>
<dbReference type="HAMAP" id="MF_01405">
    <property type="entry name" value="Non_canon_purine_NTPase"/>
    <property type="match status" value="1"/>
</dbReference>
<dbReference type="GO" id="GO:0009146">
    <property type="term" value="P:purine nucleoside triphosphate catabolic process"/>
    <property type="evidence" value="ECO:0007669"/>
    <property type="project" value="UniProtKB-UniRule"/>
</dbReference>
<dbReference type="GO" id="GO:0035870">
    <property type="term" value="F:dITP diphosphatase activity"/>
    <property type="evidence" value="ECO:0007669"/>
    <property type="project" value="UniProtKB-UniRule"/>
</dbReference>
<evidence type="ECO:0000256" key="8">
    <source>
        <dbReference type="ARBA" id="ARBA00051875"/>
    </source>
</evidence>
<evidence type="ECO:0000256" key="6">
    <source>
        <dbReference type="ARBA" id="ARBA00022842"/>
    </source>
</evidence>
<dbReference type="EMBL" id="AZEH01000037">
    <property type="protein sequence ID" value="KRL05010.1"/>
    <property type="molecule type" value="Genomic_DNA"/>
</dbReference>
<feature type="binding site" evidence="10">
    <location>
        <position position="70"/>
    </location>
    <ligand>
        <name>Mg(2+)</name>
        <dbReference type="ChEBI" id="CHEBI:18420"/>
    </ligand>
</feature>
<evidence type="ECO:0000256" key="1">
    <source>
        <dbReference type="ARBA" id="ARBA00008023"/>
    </source>
</evidence>
<organism evidence="12 13">
    <name type="scientific">Liquorilactobacillus oeni DSM 19972</name>
    <dbReference type="NCBI Taxonomy" id="1423777"/>
    <lineage>
        <taxon>Bacteria</taxon>
        <taxon>Bacillati</taxon>
        <taxon>Bacillota</taxon>
        <taxon>Bacilli</taxon>
        <taxon>Lactobacillales</taxon>
        <taxon>Lactobacillaceae</taxon>
        <taxon>Liquorilactobacillus</taxon>
    </lineage>
</organism>
<comment type="catalytic activity">
    <reaction evidence="10">
        <text>ITP + H2O = IMP + diphosphate + H(+)</text>
        <dbReference type="Rhea" id="RHEA:29399"/>
        <dbReference type="ChEBI" id="CHEBI:15377"/>
        <dbReference type="ChEBI" id="CHEBI:15378"/>
        <dbReference type="ChEBI" id="CHEBI:33019"/>
        <dbReference type="ChEBI" id="CHEBI:58053"/>
        <dbReference type="ChEBI" id="CHEBI:61402"/>
        <dbReference type="EC" id="3.6.1.66"/>
    </reaction>
</comment>
<dbReference type="NCBIfam" id="NF011397">
    <property type="entry name" value="PRK14822.1"/>
    <property type="match status" value="1"/>
</dbReference>
<sequence>MKRIIIATKNEGKAREFKTFFEPRGFTVKTLNDLKKVPEIVENGTTFAENAYIKASTLTALLNETVLADDSGLLVDALQGAPGIYSARYAGDHDEAANNAKLLKELKGIPLAERTARFHTSLVVTGVDKKALEVTGEVTGNILEVPRGVDGFGYDPLFYVPELKKTFAQLTPAEKNRISHRGRALAVLNEKFDDWWKS</sequence>
<dbReference type="EC" id="3.6.1.66" evidence="10"/>
<dbReference type="GO" id="GO:0017111">
    <property type="term" value="F:ribonucleoside triphosphate phosphatase activity"/>
    <property type="evidence" value="ECO:0007669"/>
    <property type="project" value="InterPro"/>
</dbReference>
<evidence type="ECO:0000313" key="13">
    <source>
        <dbReference type="Proteomes" id="UP000051686"/>
    </source>
</evidence>
<comment type="catalytic activity">
    <reaction evidence="8 10">
        <text>dITP + H2O = dIMP + diphosphate + H(+)</text>
        <dbReference type="Rhea" id="RHEA:28342"/>
        <dbReference type="ChEBI" id="CHEBI:15377"/>
        <dbReference type="ChEBI" id="CHEBI:15378"/>
        <dbReference type="ChEBI" id="CHEBI:33019"/>
        <dbReference type="ChEBI" id="CHEBI:61194"/>
        <dbReference type="ChEBI" id="CHEBI:61382"/>
        <dbReference type="EC" id="3.6.1.66"/>
    </reaction>
</comment>
<dbReference type="GO" id="GO:0000166">
    <property type="term" value="F:nucleotide binding"/>
    <property type="evidence" value="ECO:0007669"/>
    <property type="project" value="UniProtKB-KW"/>
</dbReference>
<dbReference type="InterPro" id="IPR020922">
    <property type="entry name" value="dITP/XTP_pyrophosphatase"/>
</dbReference>
<dbReference type="PATRIC" id="fig|1423777.3.peg.1276"/>
<dbReference type="SUPFAM" id="SSF52972">
    <property type="entry name" value="ITPase-like"/>
    <property type="match status" value="1"/>
</dbReference>
<evidence type="ECO:0000313" key="12">
    <source>
        <dbReference type="EMBL" id="KRL05010.1"/>
    </source>
</evidence>
<evidence type="ECO:0000256" key="2">
    <source>
        <dbReference type="ARBA" id="ARBA00011738"/>
    </source>
</evidence>
<dbReference type="Pfam" id="PF01725">
    <property type="entry name" value="Ham1p_like"/>
    <property type="match status" value="1"/>
</dbReference>
<evidence type="ECO:0000256" key="9">
    <source>
        <dbReference type="ARBA" id="ARBA00052017"/>
    </source>
</evidence>
<comment type="similarity">
    <text evidence="1 10 11">Belongs to the HAM1 NTPase family.</text>
</comment>
<dbReference type="Gene3D" id="3.90.950.10">
    <property type="match status" value="1"/>
</dbReference>
<dbReference type="InterPro" id="IPR029001">
    <property type="entry name" value="ITPase-like_fam"/>
</dbReference>
<comment type="caution">
    <text evidence="12">The sequence shown here is derived from an EMBL/GenBank/DDBJ whole genome shotgun (WGS) entry which is preliminary data.</text>
</comment>
<comment type="function">
    <text evidence="10">Pyrophosphatase that catalyzes the hydrolysis of nucleoside triphosphates to their monophosphate derivatives, with a high preference for the non-canonical purine nucleotides XTP (xanthosine triphosphate), dITP (deoxyinosine triphosphate) and ITP. Seems to function as a house-cleaning enzyme that removes non-canonical purine nucleotides from the nucleotide pool, thus preventing their incorporation into DNA/RNA and avoiding chromosomal lesions.</text>
</comment>
<reference evidence="12 13" key="1">
    <citation type="journal article" date="2015" name="Genome Announc.">
        <title>Expanding the biotechnology potential of lactobacilli through comparative genomics of 213 strains and associated genera.</title>
        <authorList>
            <person name="Sun Z."/>
            <person name="Harris H.M."/>
            <person name="McCann A."/>
            <person name="Guo C."/>
            <person name="Argimon S."/>
            <person name="Zhang W."/>
            <person name="Yang X."/>
            <person name="Jeffery I.B."/>
            <person name="Cooney J.C."/>
            <person name="Kagawa T.F."/>
            <person name="Liu W."/>
            <person name="Song Y."/>
            <person name="Salvetti E."/>
            <person name="Wrobel A."/>
            <person name="Rasinkangas P."/>
            <person name="Parkhill J."/>
            <person name="Rea M.C."/>
            <person name="O'Sullivan O."/>
            <person name="Ritari J."/>
            <person name="Douillard F.P."/>
            <person name="Paul Ross R."/>
            <person name="Yang R."/>
            <person name="Briner A.E."/>
            <person name="Felis G.E."/>
            <person name="de Vos W.M."/>
            <person name="Barrangou R."/>
            <person name="Klaenhammer T.R."/>
            <person name="Caufield P.W."/>
            <person name="Cui Y."/>
            <person name="Zhang H."/>
            <person name="O'Toole P.W."/>
        </authorList>
    </citation>
    <scope>NUCLEOTIDE SEQUENCE [LARGE SCALE GENOMIC DNA]</scope>
    <source>
        <strain evidence="12 13">DSM 19972</strain>
    </source>
</reference>
<keyword evidence="6 10" id="KW-0460">Magnesium</keyword>
<dbReference type="GO" id="GO:0036222">
    <property type="term" value="F:XTP diphosphatase activity"/>
    <property type="evidence" value="ECO:0007669"/>
    <property type="project" value="UniProtKB-UniRule"/>
</dbReference>
<dbReference type="AlphaFoldDB" id="A0A0R1MIA5"/>
<dbReference type="GO" id="GO:0005829">
    <property type="term" value="C:cytosol"/>
    <property type="evidence" value="ECO:0007669"/>
    <property type="project" value="TreeGrafter"/>
</dbReference>
<keyword evidence="13" id="KW-1185">Reference proteome</keyword>
<gene>
    <name evidence="12" type="ORF">FD46_GL001235</name>
</gene>
<keyword evidence="5 10" id="KW-0378">Hydrolase</keyword>
<comment type="catalytic activity">
    <reaction evidence="9 10">
        <text>XTP + H2O = XMP + diphosphate + H(+)</text>
        <dbReference type="Rhea" id="RHEA:28610"/>
        <dbReference type="ChEBI" id="CHEBI:15377"/>
        <dbReference type="ChEBI" id="CHEBI:15378"/>
        <dbReference type="ChEBI" id="CHEBI:33019"/>
        <dbReference type="ChEBI" id="CHEBI:57464"/>
        <dbReference type="ChEBI" id="CHEBI:61314"/>
        <dbReference type="EC" id="3.6.1.66"/>
    </reaction>
</comment>